<dbReference type="GO" id="GO:0005634">
    <property type="term" value="C:nucleus"/>
    <property type="evidence" value="ECO:0007669"/>
    <property type="project" value="TreeGrafter"/>
</dbReference>
<evidence type="ECO:0000256" key="5">
    <source>
        <dbReference type="PROSITE-ProRule" id="PRU00175"/>
    </source>
</evidence>
<evidence type="ECO:0000256" key="2">
    <source>
        <dbReference type="ARBA" id="ARBA00022723"/>
    </source>
</evidence>
<dbReference type="GO" id="GO:0051726">
    <property type="term" value="P:regulation of cell cycle"/>
    <property type="evidence" value="ECO:0007669"/>
    <property type="project" value="TreeGrafter"/>
</dbReference>
<feature type="region of interest" description="Disordered" evidence="6">
    <location>
        <begin position="81"/>
        <end position="101"/>
    </location>
</feature>
<gene>
    <name evidence="8" type="ORF">Bpfe_020418</name>
</gene>
<dbReference type="GO" id="GO:0043027">
    <property type="term" value="F:cysteine-type endopeptidase inhibitor activity involved in apoptotic process"/>
    <property type="evidence" value="ECO:0007669"/>
    <property type="project" value="TreeGrafter"/>
</dbReference>
<evidence type="ECO:0000313" key="9">
    <source>
        <dbReference type="Proteomes" id="UP001233172"/>
    </source>
</evidence>
<dbReference type="GO" id="GO:0031398">
    <property type="term" value="P:positive regulation of protein ubiquitination"/>
    <property type="evidence" value="ECO:0007669"/>
    <property type="project" value="TreeGrafter"/>
</dbReference>
<dbReference type="Pfam" id="PF13920">
    <property type="entry name" value="zf-C3HC4_3"/>
    <property type="match status" value="1"/>
</dbReference>
<dbReference type="GO" id="GO:0008270">
    <property type="term" value="F:zinc ion binding"/>
    <property type="evidence" value="ECO:0007669"/>
    <property type="project" value="UniProtKB-KW"/>
</dbReference>
<evidence type="ECO:0000256" key="6">
    <source>
        <dbReference type="SAM" id="MobiDB-lite"/>
    </source>
</evidence>
<dbReference type="PANTHER" id="PTHR10044:SF139">
    <property type="entry name" value="DEATH-ASSOCIATED INHIBITOR OF APOPTOSIS 2"/>
    <property type="match status" value="1"/>
</dbReference>
<dbReference type="FunFam" id="1.10.1170.10:FF:000002">
    <property type="entry name" value="Baculoviral IAP repeat containing 7"/>
    <property type="match status" value="1"/>
</dbReference>
<feature type="domain" description="RING-type" evidence="7">
    <location>
        <begin position="306"/>
        <end position="341"/>
    </location>
</feature>
<keyword evidence="3 5" id="KW-0863">Zinc-finger</keyword>
<dbReference type="InterPro" id="IPR001841">
    <property type="entry name" value="Znf_RING"/>
</dbReference>
<dbReference type="SMART" id="SM00184">
    <property type="entry name" value="RING"/>
    <property type="match status" value="1"/>
</dbReference>
<reference evidence="8" key="1">
    <citation type="journal article" date="2023" name="PLoS Negl. Trop. Dis.">
        <title>A genome sequence for Biomphalaria pfeifferi, the major vector snail for the human-infecting parasite Schistosoma mansoni.</title>
        <authorList>
            <person name="Bu L."/>
            <person name="Lu L."/>
            <person name="Laidemitt M.R."/>
            <person name="Zhang S.M."/>
            <person name="Mutuku M."/>
            <person name="Mkoji G."/>
            <person name="Steinauer M."/>
            <person name="Loker E.S."/>
        </authorList>
    </citation>
    <scope>NUCLEOTIDE SEQUENCE</scope>
    <source>
        <strain evidence="8">KasaAsao</strain>
    </source>
</reference>
<dbReference type="PROSITE" id="PS50089">
    <property type="entry name" value="ZF_RING_2"/>
    <property type="match status" value="1"/>
</dbReference>
<comment type="caution">
    <text evidence="8">The sequence shown here is derived from an EMBL/GenBank/DDBJ whole genome shotgun (WGS) entry which is preliminary data.</text>
</comment>
<evidence type="ECO:0000256" key="3">
    <source>
        <dbReference type="ARBA" id="ARBA00022771"/>
    </source>
</evidence>
<dbReference type="GO" id="GO:0005737">
    <property type="term" value="C:cytoplasm"/>
    <property type="evidence" value="ECO:0007669"/>
    <property type="project" value="TreeGrafter"/>
</dbReference>
<protein>
    <submittedName>
        <fullName evidence="8">E3 ubiquitin-protein ligase XIAP</fullName>
    </submittedName>
</protein>
<evidence type="ECO:0000259" key="7">
    <source>
        <dbReference type="PROSITE" id="PS50089"/>
    </source>
</evidence>
<dbReference type="Gene3D" id="3.30.40.10">
    <property type="entry name" value="Zinc/RING finger domain, C3HC4 (zinc finger)"/>
    <property type="match status" value="1"/>
</dbReference>
<keyword evidence="4" id="KW-0862">Zinc</keyword>
<keyword evidence="2" id="KW-0479">Metal-binding</keyword>
<evidence type="ECO:0000256" key="1">
    <source>
        <dbReference type="ARBA" id="ARBA00006672"/>
    </source>
</evidence>
<dbReference type="InterPro" id="IPR050784">
    <property type="entry name" value="IAP"/>
</dbReference>
<keyword evidence="9" id="KW-1185">Reference proteome</keyword>
<dbReference type="GO" id="GO:0061630">
    <property type="term" value="F:ubiquitin protein ligase activity"/>
    <property type="evidence" value="ECO:0007669"/>
    <property type="project" value="TreeGrafter"/>
</dbReference>
<dbReference type="GO" id="GO:0043066">
    <property type="term" value="P:negative regulation of apoptotic process"/>
    <property type="evidence" value="ECO:0007669"/>
    <property type="project" value="TreeGrafter"/>
</dbReference>
<dbReference type="SMART" id="SM00238">
    <property type="entry name" value="BIR"/>
    <property type="match status" value="1"/>
</dbReference>
<feature type="compositionally biased region" description="Basic and acidic residues" evidence="6">
    <location>
        <begin position="7"/>
        <end position="46"/>
    </location>
</feature>
<dbReference type="Gene3D" id="1.10.8.10">
    <property type="entry name" value="DNA helicase RuvA subunit, C-terminal domain"/>
    <property type="match status" value="1"/>
</dbReference>
<accession>A0AAD8B8T2</accession>
<dbReference type="CDD" id="cd00022">
    <property type="entry name" value="BIR"/>
    <property type="match status" value="1"/>
</dbReference>
<dbReference type="Gene3D" id="1.10.1170.10">
    <property type="entry name" value="Inhibitor Of Apoptosis Protein (2mihbC-IAP-1), Chain A"/>
    <property type="match status" value="1"/>
</dbReference>
<dbReference type="PROSITE" id="PS50143">
    <property type="entry name" value="BIR_REPEAT_2"/>
    <property type="match status" value="1"/>
</dbReference>
<dbReference type="EMBL" id="JASAOG010000117">
    <property type="protein sequence ID" value="KAK0050200.1"/>
    <property type="molecule type" value="Genomic_DNA"/>
</dbReference>
<dbReference type="AlphaFoldDB" id="A0AAD8B8T2"/>
<dbReference type="Proteomes" id="UP001233172">
    <property type="component" value="Unassembled WGS sequence"/>
</dbReference>
<name>A0AAD8B8T2_BIOPF</name>
<dbReference type="PANTHER" id="PTHR10044">
    <property type="entry name" value="INHIBITOR OF APOPTOSIS"/>
    <property type="match status" value="1"/>
</dbReference>
<dbReference type="InterPro" id="IPR001370">
    <property type="entry name" value="BIR_rpt"/>
</dbReference>
<evidence type="ECO:0000256" key="4">
    <source>
        <dbReference type="ARBA" id="ARBA00022833"/>
    </source>
</evidence>
<dbReference type="SUPFAM" id="SSF57924">
    <property type="entry name" value="Inhibitor of apoptosis (IAP) repeat"/>
    <property type="match status" value="1"/>
</dbReference>
<proteinExistence type="inferred from homology"/>
<dbReference type="InterPro" id="IPR013083">
    <property type="entry name" value="Znf_RING/FYVE/PHD"/>
</dbReference>
<dbReference type="PROSITE" id="PS01282">
    <property type="entry name" value="BIR_REPEAT_1"/>
    <property type="match status" value="1"/>
</dbReference>
<sequence length="353" mass="39501">MMSSIVPEEKVTTDKHESDSTTLDSKLDDVCKQSSDEVTHTHKEEFSTCSSNADTESDKTFDIDSKDNLCLESNQDVNVNHHSYGKQQEPSATGKTIHSKQSATMSLIDQQNEELNIIVSSDNQTDLTSESTGTRPPAYTELGIVVERPKRQEFATKDARLDTFRNWTSQFNPIEEMADAGFFYTGHGDSIRCFFCGGTLKNWEDGDNVYIEHARYFPKCAYIFQSKGKAFVEAICELNDTVERITAEDVDVKMKAMAESRVEPNSKESELAAELKPYNVILSSGTTESSKVEPNEEKVKTDRTLCKVCLENEIAMVFLPCGHFVCCFNCSLQIKTCPVCRTAIKGVVRAYIS</sequence>
<evidence type="ECO:0000313" key="8">
    <source>
        <dbReference type="EMBL" id="KAK0050200.1"/>
    </source>
</evidence>
<comment type="similarity">
    <text evidence="1">Belongs to the IAP family.</text>
</comment>
<feature type="region of interest" description="Disordered" evidence="6">
    <location>
        <begin position="1"/>
        <end position="60"/>
    </location>
</feature>
<dbReference type="Pfam" id="PF00653">
    <property type="entry name" value="BIR"/>
    <property type="match status" value="1"/>
</dbReference>
<dbReference type="CDD" id="cd16510">
    <property type="entry name" value="RING-HC_IAPs"/>
    <property type="match status" value="1"/>
</dbReference>
<reference evidence="8" key="2">
    <citation type="submission" date="2023-04" db="EMBL/GenBank/DDBJ databases">
        <authorList>
            <person name="Bu L."/>
            <person name="Lu L."/>
            <person name="Laidemitt M.R."/>
            <person name="Zhang S.M."/>
            <person name="Mutuku M."/>
            <person name="Mkoji G."/>
            <person name="Steinauer M."/>
            <person name="Loker E.S."/>
        </authorList>
    </citation>
    <scope>NUCLEOTIDE SEQUENCE</scope>
    <source>
        <strain evidence="8">KasaAsao</strain>
        <tissue evidence="8">Whole Snail</tissue>
    </source>
</reference>
<organism evidence="8 9">
    <name type="scientific">Biomphalaria pfeifferi</name>
    <name type="common">Bloodfluke planorb</name>
    <name type="synonym">Freshwater snail</name>
    <dbReference type="NCBI Taxonomy" id="112525"/>
    <lineage>
        <taxon>Eukaryota</taxon>
        <taxon>Metazoa</taxon>
        <taxon>Spiralia</taxon>
        <taxon>Lophotrochozoa</taxon>
        <taxon>Mollusca</taxon>
        <taxon>Gastropoda</taxon>
        <taxon>Heterobranchia</taxon>
        <taxon>Euthyneura</taxon>
        <taxon>Panpulmonata</taxon>
        <taxon>Hygrophila</taxon>
        <taxon>Lymnaeoidea</taxon>
        <taxon>Planorbidae</taxon>
        <taxon>Biomphalaria</taxon>
    </lineage>
</organism>